<comment type="caution">
    <text evidence="12">The sequence shown here is derived from an EMBL/GenBank/DDBJ whole genome shotgun (WGS) entry which is preliminary data.</text>
</comment>
<dbReference type="CDD" id="cd00342">
    <property type="entry name" value="gram_neg_porins"/>
    <property type="match status" value="1"/>
</dbReference>
<dbReference type="InterPro" id="IPR002299">
    <property type="entry name" value="Porin_Neis"/>
</dbReference>
<keyword evidence="3" id="KW-0813">Transport</keyword>
<evidence type="ECO:0000256" key="2">
    <source>
        <dbReference type="ARBA" id="ARBA00011233"/>
    </source>
</evidence>
<dbReference type="GO" id="GO:0015288">
    <property type="term" value="F:porin activity"/>
    <property type="evidence" value="ECO:0007669"/>
    <property type="project" value="UniProtKB-KW"/>
</dbReference>
<keyword evidence="4" id="KW-1134">Transmembrane beta strand</keyword>
<accession>A0A1E7Q3V5</accession>
<dbReference type="GO" id="GO:0046930">
    <property type="term" value="C:pore complex"/>
    <property type="evidence" value="ECO:0007669"/>
    <property type="project" value="UniProtKB-KW"/>
</dbReference>
<dbReference type="Pfam" id="PF13609">
    <property type="entry name" value="Porin_4"/>
    <property type="match status" value="1"/>
</dbReference>
<name>A0A1E7Q3V5_9GAMM</name>
<dbReference type="PRINTS" id="PR00184">
    <property type="entry name" value="NEISSPPORIN"/>
</dbReference>
<evidence type="ECO:0000256" key="4">
    <source>
        <dbReference type="ARBA" id="ARBA00022452"/>
    </source>
</evidence>
<dbReference type="InterPro" id="IPR050298">
    <property type="entry name" value="Gram-neg_bact_OMP"/>
</dbReference>
<dbReference type="EMBL" id="MKEK01000001">
    <property type="protein sequence ID" value="OEY68728.1"/>
    <property type="molecule type" value="Genomic_DNA"/>
</dbReference>
<dbReference type="PRINTS" id="PR00182">
    <property type="entry name" value="ECOLNEIPORIN"/>
</dbReference>
<keyword evidence="5" id="KW-0812">Transmembrane</keyword>
<dbReference type="AlphaFoldDB" id="A0A1E7Q3V5"/>
<comment type="subunit">
    <text evidence="2">Homotrimer.</text>
</comment>
<evidence type="ECO:0000256" key="9">
    <source>
        <dbReference type="ARBA" id="ARBA00023136"/>
    </source>
</evidence>
<dbReference type="GO" id="GO:0009279">
    <property type="term" value="C:cell outer membrane"/>
    <property type="evidence" value="ECO:0007669"/>
    <property type="project" value="UniProtKB-SubCell"/>
</dbReference>
<dbReference type="OrthoDB" id="8173690at2"/>
<comment type="subcellular location">
    <subcellularLocation>
        <location evidence="1">Cell outer membrane</location>
        <topology evidence="1">Multi-pass membrane protein</topology>
    </subcellularLocation>
</comment>
<dbReference type="GO" id="GO:0034220">
    <property type="term" value="P:monoatomic ion transmembrane transport"/>
    <property type="evidence" value="ECO:0007669"/>
    <property type="project" value="InterPro"/>
</dbReference>
<keyword evidence="10" id="KW-0998">Cell outer membrane</keyword>
<keyword evidence="8" id="KW-0626">Porin</keyword>
<evidence type="ECO:0000256" key="6">
    <source>
        <dbReference type="ARBA" id="ARBA00022729"/>
    </source>
</evidence>
<protein>
    <submittedName>
        <fullName evidence="12">Porin</fullName>
    </submittedName>
</protein>
<dbReference type="InterPro" id="IPR033900">
    <property type="entry name" value="Gram_neg_porin_domain"/>
</dbReference>
<dbReference type="RefSeq" id="WP_070048294.1">
    <property type="nucleotide sequence ID" value="NZ_CBCSDO010000001.1"/>
</dbReference>
<dbReference type="InterPro" id="IPR023614">
    <property type="entry name" value="Porin_dom_sf"/>
</dbReference>
<gene>
    <name evidence="12" type="ORF">BI198_03440</name>
</gene>
<dbReference type="STRING" id="1628148.BI198_03440"/>
<evidence type="ECO:0000259" key="11">
    <source>
        <dbReference type="Pfam" id="PF13609"/>
    </source>
</evidence>
<dbReference type="InterPro" id="IPR001702">
    <property type="entry name" value="Porin_Gram-ve"/>
</dbReference>
<keyword evidence="7" id="KW-0406">Ion transport</keyword>
<evidence type="ECO:0000256" key="8">
    <source>
        <dbReference type="ARBA" id="ARBA00023114"/>
    </source>
</evidence>
<evidence type="ECO:0000256" key="7">
    <source>
        <dbReference type="ARBA" id="ARBA00023065"/>
    </source>
</evidence>
<evidence type="ECO:0000313" key="13">
    <source>
        <dbReference type="Proteomes" id="UP000242258"/>
    </source>
</evidence>
<dbReference type="Proteomes" id="UP000242258">
    <property type="component" value="Unassembled WGS sequence"/>
</dbReference>
<dbReference type="SUPFAM" id="SSF56935">
    <property type="entry name" value="Porins"/>
    <property type="match status" value="1"/>
</dbReference>
<reference evidence="13" key="1">
    <citation type="submission" date="2016-09" db="EMBL/GenBank/DDBJ databases">
        <authorList>
            <person name="Wan X."/>
            <person name="Hou S."/>
        </authorList>
    </citation>
    <scope>NUCLEOTIDE SEQUENCE [LARGE SCALE GENOMIC DNA]</scope>
    <source>
        <strain evidence="13">KH87</strain>
    </source>
</reference>
<sequence length="306" mass="34050">MTTKITLTSGIIGLMSVAAYSVNADAKPLEFYGKVDVSVQSSEEGEGRFTEMKSNASKFGVKGDYALEDGLIIVYKLEWQVDVSDDSNEKNLKSRNQYIGLKGNFGEVRLGRHDTALKMSQGKADFFSDYEADVKTLWKGENRVNDSISYFSPIYAGFGMQLTYVVADAADADDALSAAIFYGDEGLKQSNIYAALAYDSEVNGYDTLRASAQFKLAEFTLSTMYQRQEDITTQLDRDGYLVGVAYPWQKLTLKTQYQVMDDDNGASVGVDYKLGKNSQIYAWYSSFNFDLAEDTDYLAVGLTHKF</sequence>
<evidence type="ECO:0000256" key="3">
    <source>
        <dbReference type="ARBA" id="ARBA00022448"/>
    </source>
</evidence>
<feature type="domain" description="Porin" evidence="11">
    <location>
        <begin position="17"/>
        <end position="289"/>
    </location>
</feature>
<dbReference type="PANTHER" id="PTHR34501">
    <property type="entry name" value="PROTEIN YDDL-RELATED"/>
    <property type="match status" value="1"/>
</dbReference>
<organism evidence="12 13">
    <name type="scientific">Rheinheimera salexigens</name>
    <dbReference type="NCBI Taxonomy" id="1628148"/>
    <lineage>
        <taxon>Bacteria</taxon>
        <taxon>Pseudomonadati</taxon>
        <taxon>Pseudomonadota</taxon>
        <taxon>Gammaproteobacteria</taxon>
        <taxon>Chromatiales</taxon>
        <taxon>Chromatiaceae</taxon>
        <taxon>Rheinheimera</taxon>
    </lineage>
</organism>
<proteinExistence type="predicted"/>
<evidence type="ECO:0000256" key="1">
    <source>
        <dbReference type="ARBA" id="ARBA00004571"/>
    </source>
</evidence>
<evidence type="ECO:0000256" key="10">
    <source>
        <dbReference type="ARBA" id="ARBA00023237"/>
    </source>
</evidence>
<keyword evidence="6" id="KW-0732">Signal</keyword>
<evidence type="ECO:0000256" key="5">
    <source>
        <dbReference type="ARBA" id="ARBA00022692"/>
    </source>
</evidence>
<keyword evidence="13" id="KW-1185">Reference proteome</keyword>
<evidence type="ECO:0000313" key="12">
    <source>
        <dbReference type="EMBL" id="OEY68728.1"/>
    </source>
</evidence>
<dbReference type="PANTHER" id="PTHR34501:SF9">
    <property type="entry name" value="MAJOR OUTER MEMBRANE PROTEIN P.IA"/>
    <property type="match status" value="1"/>
</dbReference>
<keyword evidence="9" id="KW-0472">Membrane</keyword>
<dbReference type="Gene3D" id="2.40.160.10">
    <property type="entry name" value="Porin"/>
    <property type="match status" value="1"/>
</dbReference>